<comment type="caution">
    <text evidence="1">The sequence shown here is derived from an EMBL/GenBank/DDBJ whole genome shotgun (WGS) entry which is preliminary data.</text>
</comment>
<sequence>MGVVGRMVWMNTCSKKQCRSLFLRLKSAMKKVVKKHTLLVALYGGPKKHNCNFHYDPSSYALNFDDGTYHHYHNDHNHHYHHDFHVVEHYKITKLPLPKQQESHPSSTTTTWVYVIWVESF</sequence>
<dbReference type="PANTHER" id="PTHR34538">
    <property type="entry name" value="EXPRESSED PROTEIN"/>
    <property type="match status" value="1"/>
</dbReference>
<protein>
    <submittedName>
        <fullName evidence="1">Uncharacterized protein</fullName>
    </submittedName>
</protein>
<dbReference type="Proteomes" id="UP001229421">
    <property type="component" value="Unassembled WGS sequence"/>
</dbReference>
<evidence type="ECO:0000313" key="1">
    <source>
        <dbReference type="EMBL" id="KAK1422653.1"/>
    </source>
</evidence>
<dbReference type="EMBL" id="JAUHHV010000005">
    <property type="protein sequence ID" value="KAK1422653.1"/>
    <property type="molecule type" value="Genomic_DNA"/>
</dbReference>
<accession>A0AAD8KH22</accession>
<name>A0AAD8KH22_TARER</name>
<reference evidence="1" key="1">
    <citation type="journal article" date="2023" name="bioRxiv">
        <title>Improved chromosome-level genome assembly for marigold (Tagetes erecta).</title>
        <authorList>
            <person name="Jiang F."/>
            <person name="Yuan L."/>
            <person name="Wang S."/>
            <person name="Wang H."/>
            <person name="Xu D."/>
            <person name="Wang A."/>
            <person name="Fan W."/>
        </authorList>
    </citation>
    <scope>NUCLEOTIDE SEQUENCE</scope>
    <source>
        <strain evidence="1">WSJ</strain>
        <tissue evidence="1">Leaf</tissue>
    </source>
</reference>
<dbReference type="PANTHER" id="PTHR34538:SF10">
    <property type="entry name" value="GENOME ASSEMBLY, CHROMOSOME: A06"/>
    <property type="match status" value="1"/>
</dbReference>
<organism evidence="1 2">
    <name type="scientific">Tagetes erecta</name>
    <name type="common">African marigold</name>
    <dbReference type="NCBI Taxonomy" id="13708"/>
    <lineage>
        <taxon>Eukaryota</taxon>
        <taxon>Viridiplantae</taxon>
        <taxon>Streptophyta</taxon>
        <taxon>Embryophyta</taxon>
        <taxon>Tracheophyta</taxon>
        <taxon>Spermatophyta</taxon>
        <taxon>Magnoliopsida</taxon>
        <taxon>eudicotyledons</taxon>
        <taxon>Gunneridae</taxon>
        <taxon>Pentapetalae</taxon>
        <taxon>asterids</taxon>
        <taxon>campanulids</taxon>
        <taxon>Asterales</taxon>
        <taxon>Asteraceae</taxon>
        <taxon>Asteroideae</taxon>
        <taxon>Heliantheae alliance</taxon>
        <taxon>Tageteae</taxon>
        <taxon>Tagetes</taxon>
    </lineage>
</organism>
<evidence type="ECO:0000313" key="2">
    <source>
        <dbReference type="Proteomes" id="UP001229421"/>
    </source>
</evidence>
<gene>
    <name evidence="1" type="ORF">QVD17_17939</name>
</gene>
<proteinExistence type="predicted"/>
<keyword evidence="2" id="KW-1185">Reference proteome</keyword>
<dbReference type="AlphaFoldDB" id="A0AAD8KH22"/>